<evidence type="ECO:0000313" key="3">
    <source>
        <dbReference type="Proteomes" id="UP001372338"/>
    </source>
</evidence>
<evidence type="ECO:0000313" key="2">
    <source>
        <dbReference type="EMBL" id="KAK7246514.1"/>
    </source>
</evidence>
<dbReference type="Proteomes" id="UP001372338">
    <property type="component" value="Unassembled WGS sequence"/>
</dbReference>
<dbReference type="InterPro" id="IPR026960">
    <property type="entry name" value="RVT-Znf"/>
</dbReference>
<protein>
    <recommendedName>
        <fullName evidence="1">Reverse transcriptase zinc-binding domain-containing protein</fullName>
    </recommendedName>
</protein>
<accession>A0AAN9E4Y7</accession>
<reference evidence="2 3" key="1">
    <citation type="submission" date="2024-01" db="EMBL/GenBank/DDBJ databases">
        <title>The genomes of 5 underutilized Papilionoideae crops provide insights into root nodulation and disease resistanc.</title>
        <authorList>
            <person name="Yuan L."/>
        </authorList>
    </citation>
    <scope>NUCLEOTIDE SEQUENCE [LARGE SCALE GENOMIC DNA]</scope>
    <source>
        <strain evidence="2">ZHUSHIDOU_FW_LH</strain>
        <tissue evidence="2">Leaf</tissue>
    </source>
</reference>
<comment type="caution">
    <text evidence="2">The sequence shown here is derived from an EMBL/GenBank/DDBJ whole genome shotgun (WGS) entry which is preliminary data.</text>
</comment>
<sequence length="244" mass="28417">MFMGWVYYKSMNIGERLLRSHPVPLSPVFDDSVVWLGNSDGSYTVSSAYRWLGVTVKNWHSNPDSASWVWKVKIPAKIQFFAWLVMLSALPTNELRCNRGLAASAACSRCSCTSESVSHVLRDCPHAHEVWFRIGVHAYPNFWTDPCHIWFKSMLRSQMSYLFAAGVWWIWRWRNNHLFDEKKWCIRTVLRCILTDADSFRSCGSTRNEVFDQGAIPRLDRDALLIAHNKNFQQHLEWDNISIL</sequence>
<dbReference type="EMBL" id="JAYWIO010000008">
    <property type="protein sequence ID" value="KAK7246514.1"/>
    <property type="molecule type" value="Genomic_DNA"/>
</dbReference>
<feature type="domain" description="Reverse transcriptase zinc-binding" evidence="1">
    <location>
        <begin position="43"/>
        <end position="131"/>
    </location>
</feature>
<evidence type="ECO:0000259" key="1">
    <source>
        <dbReference type="Pfam" id="PF13966"/>
    </source>
</evidence>
<proteinExistence type="predicted"/>
<dbReference type="AlphaFoldDB" id="A0AAN9E4Y7"/>
<organism evidence="2 3">
    <name type="scientific">Crotalaria pallida</name>
    <name type="common">Smooth rattlebox</name>
    <name type="synonym">Crotalaria striata</name>
    <dbReference type="NCBI Taxonomy" id="3830"/>
    <lineage>
        <taxon>Eukaryota</taxon>
        <taxon>Viridiplantae</taxon>
        <taxon>Streptophyta</taxon>
        <taxon>Embryophyta</taxon>
        <taxon>Tracheophyta</taxon>
        <taxon>Spermatophyta</taxon>
        <taxon>Magnoliopsida</taxon>
        <taxon>eudicotyledons</taxon>
        <taxon>Gunneridae</taxon>
        <taxon>Pentapetalae</taxon>
        <taxon>rosids</taxon>
        <taxon>fabids</taxon>
        <taxon>Fabales</taxon>
        <taxon>Fabaceae</taxon>
        <taxon>Papilionoideae</taxon>
        <taxon>50 kb inversion clade</taxon>
        <taxon>genistoids sensu lato</taxon>
        <taxon>core genistoids</taxon>
        <taxon>Crotalarieae</taxon>
        <taxon>Crotalaria</taxon>
    </lineage>
</organism>
<name>A0AAN9E4Y7_CROPI</name>
<dbReference type="Pfam" id="PF13966">
    <property type="entry name" value="zf-RVT"/>
    <property type="match status" value="1"/>
</dbReference>
<gene>
    <name evidence="2" type="ORF">RIF29_41383</name>
</gene>
<keyword evidence="3" id="KW-1185">Reference proteome</keyword>